<dbReference type="InterPro" id="IPR011009">
    <property type="entry name" value="Kinase-like_dom_sf"/>
</dbReference>
<evidence type="ECO:0000313" key="1">
    <source>
        <dbReference type="EMBL" id="KKA24523.1"/>
    </source>
</evidence>
<evidence type="ECO:0000313" key="2">
    <source>
        <dbReference type="Proteomes" id="UP000053958"/>
    </source>
</evidence>
<comment type="caution">
    <text evidence="1">The sequence shown here is derived from an EMBL/GenBank/DDBJ whole genome shotgun (WGS) entry which is preliminary data.</text>
</comment>
<name>A0A0F4Z3P7_RASE3</name>
<dbReference type="SUPFAM" id="SSF56112">
    <property type="entry name" value="Protein kinase-like (PK-like)"/>
    <property type="match status" value="1"/>
</dbReference>
<dbReference type="Proteomes" id="UP000053958">
    <property type="component" value="Unassembled WGS sequence"/>
</dbReference>
<dbReference type="OrthoDB" id="5401170at2759"/>
<gene>
    <name evidence="1" type="ORF">T310_1424</name>
</gene>
<protein>
    <recommendedName>
        <fullName evidence="3">Aminoglycoside phosphotransferase domain-containing protein</fullName>
    </recommendedName>
</protein>
<evidence type="ECO:0008006" key="3">
    <source>
        <dbReference type="Google" id="ProtNLM"/>
    </source>
</evidence>
<keyword evidence="2" id="KW-1185">Reference proteome</keyword>
<dbReference type="RefSeq" id="XP_013331135.1">
    <property type="nucleotide sequence ID" value="XM_013475681.1"/>
</dbReference>
<accession>A0A0F4Z3P7</accession>
<dbReference type="EMBL" id="LASV01000060">
    <property type="protein sequence ID" value="KKA24523.1"/>
    <property type="molecule type" value="Genomic_DNA"/>
</dbReference>
<dbReference type="STRING" id="1408163.A0A0F4Z3P7"/>
<proteinExistence type="predicted"/>
<reference evidence="1 2" key="1">
    <citation type="submission" date="2015-04" db="EMBL/GenBank/DDBJ databases">
        <authorList>
            <person name="Heijne W.H."/>
            <person name="Fedorova N.D."/>
            <person name="Nierman W.C."/>
            <person name="Vollebregt A.W."/>
            <person name="Zhao Z."/>
            <person name="Wu L."/>
            <person name="Kumar M."/>
            <person name="Stam H."/>
            <person name="van den Berg M.A."/>
            <person name="Pel H.J."/>
        </authorList>
    </citation>
    <scope>NUCLEOTIDE SEQUENCE [LARGE SCALE GENOMIC DNA]</scope>
    <source>
        <strain evidence="1 2">CBS 393.64</strain>
    </source>
</reference>
<organism evidence="1 2">
    <name type="scientific">Rasamsonia emersonii (strain ATCC 16479 / CBS 393.64 / IMI 116815)</name>
    <dbReference type="NCBI Taxonomy" id="1408163"/>
    <lineage>
        <taxon>Eukaryota</taxon>
        <taxon>Fungi</taxon>
        <taxon>Dikarya</taxon>
        <taxon>Ascomycota</taxon>
        <taxon>Pezizomycotina</taxon>
        <taxon>Eurotiomycetes</taxon>
        <taxon>Eurotiomycetidae</taxon>
        <taxon>Eurotiales</taxon>
        <taxon>Trichocomaceae</taxon>
        <taxon>Rasamsonia</taxon>
    </lineage>
</organism>
<dbReference type="AlphaFoldDB" id="A0A0F4Z3P7"/>
<dbReference type="GeneID" id="25313775"/>
<sequence>MKFVVGTKVEFPQTSSTWILSQELDHKIPFFASLPELDVVEDFKEKRFVFRCYRDDSAAKERAVIKIVMLYPNPKPSEPSGKFEEVRSYMGDVIKMEIAALDGLRKNKCKSAPHLIDRNELGEDNWHTWFILMTECPGQPLGAQKGAEDPVDPFWDNMTREERDNIRKAFKEAYLDCVNCGWGQTDPGRQNLLWDSDQNKCYLVDWDSATDLSKAGINIQWTDAEYFSWKLAGGRHGNNPEEW</sequence>